<accession>A0A224Y124</accession>
<dbReference type="AlphaFoldDB" id="A0A224Y124"/>
<reference evidence="1" key="1">
    <citation type="journal article" date="2018" name="PLoS Negl. Trop. Dis.">
        <title>An insight into the salivary gland and fat body transcriptome of Panstrongylus lignarius (Hemiptera: Heteroptera), the main vector of Chagas disease in Peru.</title>
        <authorList>
            <person name="Nevoa J.C."/>
            <person name="Mendes M.T."/>
            <person name="da Silva M.V."/>
            <person name="Soares S.C."/>
            <person name="Oliveira C.J.F."/>
            <person name="Ribeiro J.M.C."/>
        </authorList>
    </citation>
    <scope>NUCLEOTIDE SEQUENCE</scope>
</reference>
<sequence length="69" mass="8267">MLGWRRRRGRRRRRLWWGRYLARWWWRVVIITSSSCASRSPIASRIIANTVAFFCFYASSIATTSSRIV</sequence>
<proteinExistence type="predicted"/>
<protein>
    <submittedName>
        <fullName evidence="1">Uncharacterized protein</fullName>
    </submittedName>
</protein>
<evidence type="ECO:0000313" key="1">
    <source>
        <dbReference type="EMBL" id="JAW16188.1"/>
    </source>
</evidence>
<dbReference type="EMBL" id="GFTR01000238">
    <property type="protein sequence ID" value="JAW16188.1"/>
    <property type="molecule type" value="Transcribed_RNA"/>
</dbReference>
<name>A0A224Y124_9HEMI</name>
<organism evidence="1">
    <name type="scientific">Panstrongylus lignarius</name>
    <dbReference type="NCBI Taxonomy" id="156445"/>
    <lineage>
        <taxon>Eukaryota</taxon>
        <taxon>Metazoa</taxon>
        <taxon>Ecdysozoa</taxon>
        <taxon>Arthropoda</taxon>
        <taxon>Hexapoda</taxon>
        <taxon>Insecta</taxon>
        <taxon>Pterygota</taxon>
        <taxon>Neoptera</taxon>
        <taxon>Paraneoptera</taxon>
        <taxon>Hemiptera</taxon>
        <taxon>Heteroptera</taxon>
        <taxon>Panheteroptera</taxon>
        <taxon>Cimicomorpha</taxon>
        <taxon>Reduviidae</taxon>
        <taxon>Triatominae</taxon>
        <taxon>Panstrongylus</taxon>
    </lineage>
</organism>